<dbReference type="PIRSF" id="PIRSF004869">
    <property type="entry name" value="PflX_prd"/>
    <property type="match status" value="1"/>
</dbReference>
<evidence type="ECO:0000313" key="9">
    <source>
        <dbReference type="Proteomes" id="UP001302978"/>
    </source>
</evidence>
<comment type="cofactor">
    <cofactor evidence="6">
        <name>[4Fe-4S] cluster</name>
        <dbReference type="ChEBI" id="CHEBI:49883"/>
    </cofactor>
    <text evidence="6">Binds 1 [4Fe-4S] cluster. The cluster is coordinated with 3 cysteines and an exchangeable S-adenosyl-L-methionine.</text>
</comment>
<keyword evidence="1" id="KW-0004">4Fe-4S</keyword>
<dbReference type="InterPro" id="IPR034457">
    <property type="entry name" value="Organic_radical-activating"/>
</dbReference>
<feature type="binding site" evidence="6">
    <location>
        <position position="93"/>
    </location>
    <ligand>
        <name>[4Fe-4S] cluster</name>
        <dbReference type="ChEBI" id="CHEBI:49883"/>
        <note>4Fe-4S-S-AdoMet</note>
    </ligand>
</feature>
<dbReference type="AlphaFoldDB" id="A0AA96V9K8"/>
<keyword evidence="4 6" id="KW-0408">Iron</keyword>
<dbReference type="PANTHER" id="PTHR30352">
    <property type="entry name" value="PYRUVATE FORMATE-LYASE-ACTIVATING ENZYME"/>
    <property type="match status" value="1"/>
</dbReference>
<dbReference type="InterPro" id="IPR058240">
    <property type="entry name" value="rSAM_sf"/>
</dbReference>
<sequence>MISGLKEAMLYETLLSGAVCCHVCSRRCTIAPDRLGFCRVRKNIDGKLYALNYGYVSSEAIDPVEKKPLYHFLPGTTTYSLGTFGCNFSCLHCQNHKISMPEESVYLAMSGDIGLSRFGEIITPEEVVQRALLLDTKSVSFTYNEPTVWYEFVYDTAVTAKANGLYVILVTNGYMTPEALETIAPYIDAYRVDLKSFSDLFYSEICAAHLNPVLESIQKAKELGLHVEIVTLIIPGQNDGIEEAKAAAAWIFENVGPETPVHLNAFHPNYKMEDVAATPGSTLDLLRNVYVDAGMDYVYIGNMISEYQNTFCPKCQSFLISRVYSFGESVELERNGDDFVCACCGNMIPIVCPEDIEF</sequence>
<organism evidence="8 9">
    <name type="scientific">Methanimicrococcus hongohii</name>
    <dbReference type="NCBI Taxonomy" id="3028295"/>
    <lineage>
        <taxon>Archaea</taxon>
        <taxon>Methanobacteriati</taxon>
        <taxon>Methanobacteriota</taxon>
        <taxon>Stenosarchaea group</taxon>
        <taxon>Methanomicrobia</taxon>
        <taxon>Methanosarcinales</taxon>
        <taxon>Methanosarcinaceae</taxon>
        <taxon>Methanimicrococcus</taxon>
    </lineage>
</organism>
<keyword evidence="2 6" id="KW-0949">S-adenosyl-L-methionine</keyword>
<evidence type="ECO:0000256" key="3">
    <source>
        <dbReference type="ARBA" id="ARBA00022723"/>
    </source>
</evidence>
<name>A0AA96V9K8_9EURY</name>
<evidence type="ECO:0000256" key="1">
    <source>
        <dbReference type="ARBA" id="ARBA00022485"/>
    </source>
</evidence>
<dbReference type="InterPro" id="IPR013785">
    <property type="entry name" value="Aldolase_TIM"/>
</dbReference>
<dbReference type="InterPro" id="IPR007197">
    <property type="entry name" value="rSAM"/>
</dbReference>
<dbReference type="GO" id="GO:0003824">
    <property type="term" value="F:catalytic activity"/>
    <property type="evidence" value="ECO:0007669"/>
    <property type="project" value="InterPro"/>
</dbReference>
<protein>
    <recommendedName>
        <fullName evidence="7">Radical SAM core domain-containing protein</fullName>
    </recommendedName>
</protein>
<keyword evidence="9" id="KW-1185">Reference proteome</keyword>
<keyword evidence="3 6" id="KW-0479">Metal-binding</keyword>
<dbReference type="NCBIfam" id="TIGR04337">
    <property type="entry name" value="AmmeMemoSam_rS"/>
    <property type="match status" value="1"/>
</dbReference>
<accession>A0AA96V9K8</accession>
<dbReference type="SMART" id="SM00729">
    <property type="entry name" value="Elp3"/>
    <property type="match status" value="1"/>
</dbReference>
<proteinExistence type="predicted"/>
<dbReference type="Gene3D" id="3.20.20.70">
    <property type="entry name" value="Aldolase class I"/>
    <property type="match status" value="1"/>
</dbReference>
<dbReference type="SFLD" id="SFLDS00029">
    <property type="entry name" value="Radical_SAM"/>
    <property type="match status" value="1"/>
</dbReference>
<dbReference type="SUPFAM" id="SSF102114">
    <property type="entry name" value="Radical SAM enzymes"/>
    <property type="match status" value="1"/>
</dbReference>
<dbReference type="PANTHER" id="PTHR30352:SF5">
    <property type="entry name" value="PYRUVATE FORMATE-LYASE 1-ACTIVATING ENZYME"/>
    <property type="match status" value="1"/>
</dbReference>
<dbReference type="Proteomes" id="UP001302978">
    <property type="component" value="Chromosome"/>
</dbReference>
<dbReference type="CDD" id="cd01335">
    <property type="entry name" value="Radical_SAM"/>
    <property type="match status" value="1"/>
</dbReference>
<evidence type="ECO:0000256" key="2">
    <source>
        <dbReference type="ARBA" id="ARBA00022691"/>
    </source>
</evidence>
<reference evidence="8 9" key="1">
    <citation type="submission" date="2023-07" db="EMBL/GenBank/DDBJ databases">
        <title>Closed genoem sequence of Methanomicrococcus sp. Hf6.</title>
        <authorList>
            <person name="Poehlein A."/>
            <person name="Protasov E."/>
            <person name="Platt K."/>
            <person name="Reeh H."/>
            <person name="Daniel R."/>
            <person name="Brune A."/>
        </authorList>
    </citation>
    <scope>NUCLEOTIDE SEQUENCE [LARGE SCALE GENOMIC DNA]</scope>
    <source>
        <strain evidence="8 9">Hf6</strain>
    </source>
</reference>
<dbReference type="KEGG" id="mehf:MmiHf6_02930"/>
<dbReference type="InterPro" id="IPR016431">
    <property type="entry name" value="Pyrv-formate_lyase-activ_prd"/>
</dbReference>
<feature type="domain" description="Radical SAM core" evidence="7">
    <location>
        <begin position="71"/>
        <end position="296"/>
    </location>
</feature>
<dbReference type="SFLD" id="SFLDG01101">
    <property type="entry name" value="Uncharacterised_Radical_SAM_Su"/>
    <property type="match status" value="1"/>
</dbReference>
<evidence type="ECO:0000256" key="4">
    <source>
        <dbReference type="ARBA" id="ARBA00023004"/>
    </source>
</evidence>
<dbReference type="EMBL" id="CP131059">
    <property type="protein sequence ID" value="WNY22997.1"/>
    <property type="molecule type" value="Genomic_DNA"/>
</dbReference>
<feature type="binding site" evidence="6">
    <location>
        <position position="90"/>
    </location>
    <ligand>
        <name>[4Fe-4S] cluster</name>
        <dbReference type="ChEBI" id="CHEBI:49883"/>
        <note>4Fe-4S-S-AdoMet</note>
    </ligand>
</feature>
<dbReference type="PROSITE" id="PS51918">
    <property type="entry name" value="RADICAL_SAM"/>
    <property type="match status" value="1"/>
</dbReference>
<dbReference type="GeneID" id="85194750"/>
<dbReference type="GO" id="GO:0051539">
    <property type="term" value="F:4 iron, 4 sulfur cluster binding"/>
    <property type="evidence" value="ECO:0007669"/>
    <property type="project" value="UniProtKB-KW"/>
</dbReference>
<dbReference type="RefSeq" id="WP_316557981.1">
    <property type="nucleotide sequence ID" value="NZ_CP131059.1"/>
</dbReference>
<dbReference type="Pfam" id="PF04055">
    <property type="entry name" value="Radical_SAM"/>
    <property type="match status" value="1"/>
</dbReference>
<gene>
    <name evidence="8" type="ORF">MmiHf6_02930</name>
</gene>
<dbReference type="InterPro" id="IPR027596">
    <property type="entry name" value="AmmeMemoSam_rS"/>
</dbReference>
<evidence type="ECO:0000256" key="6">
    <source>
        <dbReference type="PIRSR" id="PIRSR004869-50"/>
    </source>
</evidence>
<dbReference type="InterPro" id="IPR006638">
    <property type="entry name" value="Elp3/MiaA/NifB-like_rSAM"/>
</dbReference>
<dbReference type="GO" id="GO:0046872">
    <property type="term" value="F:metal ion binding"/>
    <property type="evidence" value="ECO:0007669"/>
    <property type="project" value="UniProtKB-KW"/>
</dbReference>
<evidence type="ECO:0000256" key="5">
    <source>
        <dbReference type="ARBA" id="ARBA00023014"/>
    </source>
</evidence>
<feature type="binding site" evidence="6">
    <location>
        <position position="86"/>
    </location>
    <ligand>
        <name>[4Fe-4S] cluster</name>
        <dbReference type="ChEBI" id="CHEBI:49883"/>
        <note>4Fe-4S-S-AdoMet</note>
    </ligand>
</feature>
<evidence type="ECO:0000313" key="8">
    <source>
        <dbReference type="EMBL" id="WNY22997.1"/>
    </source>
</evidence>
<evidence type="ECO:0000259" key="7">
    <source>
        <dbReference type="PROSITE" id="PS51918"/>
    </source>
</evidence>
<keyword evidence="5 6" id="KW-0411">Iron-sulfur</keyword>